<reference evidence="9" key="1">
    <citation type="submission" date="2020-10" db="EMBL/GenBank/DDBJ databases">
        <authorList>
            <person name="Kikuchi T."/>
        </authorList>
    </citation>
    <scope>NUCLEOTIDE SEQUENCE</scope>
    <source>
        <strain evidence="9">NKZ352</strain>
    </source>
</reference>
<feature type="region of interest" description="Disordered" evidence="6">
    <location>
        <begin position="606"/>
        <end position="692"/>
    </location>
</feature>
<dbReference type="EMBL" id="CAJGYM010000047">
    <property type="protein sequence ID" value="CAD6194737.1"/>
    <property type="molecule type" value="Genomic_DNA"/>
</dbReference>
<evidence type="ECO:0000256" key="3">
    <source>
        <dbReference type="ARBA" id="ARBA00017364"/>
    </source>
</evidence>
<accession>A0A8S1HHX4</accession>
<dbReference type="PANTHER" id="PTHR13165">
    <property type="entry name" value="ARSENITE-RESISTANCE PROTEIN 2"/>
    <property type="match status" value="1"/>
</dbReference>
<dbReference type="OrthoDB" id="342064at2759"/>
<feature type="domain" description="SERRATE/Ars2 N-terminal" evidence="8">
    <location>
        <begin position="85"/>
        <end position="182"/>
    </location>
</feature>
<feature type="compositionally biased region" description="Basic and acidic residues" evidence="6">
    <location>
        <begin position="42"/>
        <end position="56"/>
    </location>
</feature>
<keyword evidence="10" id="KW-1185">Reference proteome</keyword>
<evidence type="ECO:0000256" key="1">
    <source>
        <dbReference type="ARBA" id="ARBA00004123"/>
    </source>
</evidence>
<sequence length="692" mass="79283">MNRMKTLIAGATSFARERGREDDRRGANNFSRDYSSQKRGPPRRDDYAAKRSRVDDAADSYDPVIRNGEEDPMNGAPTGPMLTFKRFLLNQEDDISDEDAVKKYNEYKIDFKRQQLERFFRAHKEEEWFRQKYNPKTRKRLEIFNDLKKAGNFDGLSLEHKNAEKIIRALDAVVVKLEGGTEEELAAVLAQKIDDESLAELKKEKNEGDSGNVDVGNENSQTELEEGAIEDENDKHSSKVSIHKTSSVFLRNIPPSVTFEELETLCKKSPGFLRLALSDAISERKFYRRGWATFKRDVNIKEICWNLNSVRIRDTDMNGIINRDITRRVRTTNGISGHRQVASNDLKLAVKLVSLYDKRAGLFNAGTESEEEREKDIRMGVDLVGANTNPLLLEIRRSVNISEISPEEEELLGLSTGNEKNGLEEKSLYVRDDKILKALDLVILYLRIVHSVDFYNHGHYANEDAMPNRCGLLHVRGQPPPPSQFGADDNGNILLSNKFVHDFIAGFNTRIEKSLVERVYVSEEEQEKLGKKDGDKEIEAFIQKNSVELAKEKWLCPLSGKKFKGPEFIRKHLQSKHEDKLNEVKDEAVFFNNYIADASRPVDVDIRPSAVSSTSNLRDRERETPANREREDERDRFRPTSYDRSRGGPRNSFGYGRDSGRPGNGRYFEDQPQRQNRPQVSYRDLDAPEDIP</sequence>
<evidence type="ECO:0000256" key="2">
    <source>
        <dbReference type="ARBA" id="ARBA00005407"/>
    </source>
</evidence>
<feature type="compositionally biased region" description="Basic and acidic residues" evidence="6">
    <location>
        <begin position="617"/>
        <end position="646"/>
    </location>
</feature>
<dbReference type="Pfam" id="PF12066">
    <property type="entry name" value="SERRATE_Ars2_N"/>
    <property type="match status" value="1"/>
</dbReference>
<feature type="region of interest" description="Disordered" evidence="6">
    <location>
        <begin position="203"/>
        <end position="237"/>
    </location>
</feature>
<gene>
    <name evidence="9" type="ORF">CAUJ_LOCUS10656</name>
</gene>
<evidence type="ECO:0000313" key="9">
    <source>
        <dbReference type="EMBL" id="CAD6194737.1"/>
    </source>
</evidence>
<dbReference type="AlphaFoldDB" id="A0A8S1HHX4"/>
<protein>
    <recommendedName>
        <fullName evidence="3">Serrate RNA effector molecule homolog</fullName>
    </recommendedName>
    <alternativeName>
        <fullName evidence="5">Arsenite-resistance protein 2 homolog</fullName>
    </alternativeName>
</protein>
<dbReference type="GO" id="GO:0031053">
    <property type="term" value="P:primary miRNA processing"/>
    <property type="evidence" value="ECO:0007669"/>
    <property type="project" value="TreeGrafter"/>
</dbReference>
<dbReference type="Proteomes" id="UP000835052">
    <property type="component" value="Unassembled WGS sequence"/>
</dbReference>
<dbReference type="GO" id="GO:0016604">
    <property type="term" value="C:nuclear body"/>
    <property type="evidence" value="ECO:0007669"/>
    <property type="project" value="TreeGrafter"/>
</dbReference>
<evidence type="ECO:0000256" key="4">
    <source>
        <dbReference type="ARBA" id="ARBA00023242"/>
    </source>
</evidence>
<name>A0A8S1HHX4_9PELO</name>
<evidence type="ECO:0000259" key="8">
    <source>
        <dbReference type="Pfam" id="PF12066"/>
    </source>
</evidence>
<dbReference type="InterPro" id="IPR007042">
    <property type="entry name" value="SERRATE/Ars2_C"/>
</dbReference>
<comment type="similarity">
    <text evidence="2">Belongs to the ARS2 family.</text>
</comment>
<feature type="region of interest" description="Disordered" evidence="6">
    <location>
        <begin position="1"/>
        <end position="77"/>
    </location>
</feature>
<keyword evidence="4" id="KW-0539">Nucleus</keyword>
<feature type="compositionally biased region" description="Acidic residues" evidence="6">
    <location>
        <begin position="223"/>
        <end position="232"/>
    </location>
</feature>
<dbReference type="PANTHER" id="PTHR13165:SF0">
    <property type="entry name" value="SERRATE RNA EFFECTOR MOLECULE HOMOLOG"/>
    <property type="match status" value="1"/>
</dbReference>
<comment type="subcellular location">
    <subcellularLocation>
        <location evidence="1">Nucleus</location>
    </subcellularLocation>
</comment>
<dbReference type="Pfam" id="PF04959">
    <property type="entry name" value="ARS2"/>
    <property type="match status" value="1"/>
</dbReference>
<feature type="domain" description="SERRATE/Ars2 C-terminal" evidence="7">
    <location>
        <begin position="497"/>
        <end position="667"/>
    </location>
</feature>
<proteinExistence type="inferred from homology"/>
<evidence type="ECO:0000259" key="7">
    <source>
        <dbReference type="Pfam" id="PF04959"/>
    </source>
</evidence>
<organism evidence="9 10">
    <name type="scientific">Caenorhabditis auriculariae</name>
    <dbReference type="NCBI Taxonomy" id="2777116"/>
    <lineage>
        <taxon>Eukaryota</taxon>
        <taxon>Metazoa</taxon>
        <taxon>Ecdysozoa</taxon>
        <taxon>Nematoda</taxon>
        <taxon>Chromadorea</taxon>
        <taxon>Rhabditida</taxon>
        <taxon>Rhabditina</taxon>
        <taxon>Rhabditomorpha</taxon>
        <taxon>Rhabditoidea</taxon>
        <taxon>Rhabditidae</taxon>
        <taxon>Peloderinae</taxon>
        <taxon>Caenorhabditis</taxon>
    </lineage>
</organism>
<dbReference type="InterPro" id="IPR039727">
    <property type="entry name" value="SE/Ars2"/>
</dbReference>
<evidence type="ECO:0000313" key="10">
    <source>
        <dbReference type="Proteomes" id="UP000835052"/>
    </source>
</evidence>
<comment type="caution">
    <text evidence="9">The sequence shown here is derived from an EMBL/GenBank/DDBJ whole genome shotgun (WGS) entry which is preliminary data.</text>
</comment>
<evidence type="ECO:0000256" key="5">
    <source>
        <dbReference type="ARBA" id="ARBA00030701"/>
    </source>
</evidence>
<feature type="compositionally biased region" description="Basic and acidic residues" evidence="6">
    <location>
        <begin position="15"/>
        <end position="26"/>
    </location>
</feature>
<evidence type="ECO:0000256" key="6">
    <source>
        <dbReference type="SAM" id="MobiDB-lite"/>
    </source>
</evidence>
<dbReference type="InterPro" id="IPR021933">
    <property type="entry name" value="SERRATE/Ars2_N"/>
</dbReference>